<dbReference type="KEGG" id="plei:Q9312_07445"/>
<dbReference type="Proteomes" id="UP001239782">
    <property type="component" value="Chromosome"/>
</dbReference>
<dbReference type="EMBL" id="CP133548">
    <property type="protein sequence ID" value="WMS88742.1"/>
    <property type="molecule type" value="Genomic_DNA"/>
</dbReference>
<organism evidence="1 2">
    <name type="scientific">Pleionea litopenaei</name>
    <dbReference type="NCBI Taxonomy" id="3070815"/>
    <lineage>
        <taxon>Bacteria</taxon>
        <taxon>Pseudomonadati</taxon>
        <taxon>Pseudomonadota</taxon>
        <taxon>Gammaproteobacteria</taxon>
        <taxon>Oceanospirillales</taxon>
        <taxon>Pleioneaceae</taxon>
        <taxon>Pleionea</taxon>
    </lineage>
</organism>
<proteinExistence type="predicted"/>
<dbReference type="RefSeq" id="WP_309203962.1">
    <property type="nucleotide sequence ID" value="NZ_CP133548.1"/>
</dbReference>
<evidence type="ECO:0000313" key="2">
    <source>
        <dbReference type="Proteomes" id="UP001239782"/>
    </source>
</evidence>
<dbReference type="AlphaFoldDB" id="A0AA51RW84"/>
<name>A0AA51RW84_9GAMM</name>
<keyword evidence="2" id="KW-1185">Reference proteome</keyword>
<sequence length="185" mass="20319">MPLFKKKDSNQERLLRILDQIKAAESPEGWVKVTSAAVGGLSDLGFSKKGPYLLAVSSQGRGVFDCDTGNKVARDYGSYGDWLKERELVCEGIGPIDSEQICTSGLQGGGLPLSNQFGESIEVVAPNWPVYDLYFCKDYKSALVDGHSSYCKKLDSEHLRAYGFSWCGKYLVSATGSDLTLWKKL</sequence>
<accession>A0AA51RW84</accession>
<dbReference type="SUPFAM" id="SSF50960">
    <property type="entry name" value="TolB, C-terminal domain"/>
    <property type="match status" value="1"/>
</dbReference>
<protein>
    <submittedName>
        <fullName evidence="1">Uncharacterized protein</fullName>
    </submittedName>
</protein>
<gene>
    <name evidence="1" type="ORF">Q9312_07445</name>
</gene>
<reference evidence="1 2" key="1">
    <citation type="submission" date="2023-08" db="EMBL/GenBank/DDBJ databases">
        <title>Pleionea litopenaei sp. nov., isolated from stomach of juvenile Litopenaeus vannamei.</title>
        <authorList>
            <person name="Rho A.M."/>
            <person name="Hwang C.Y."/>
        </authorList>
    </citation>
    <scope>NUCLEOTIDE SEQUENCE [LARGE SCALE GENOMIC DNA]</scope>
    <source>
        <strain evidence="1 2">HL-JVS1</strain>
    </source>
</reference>
<evidence type="ECO:0000313" key="1">
    <source>
        <dbReference type="EMBL" id="WMS88742.1"/>
    </source>
</evidence>